<reference evidence="1" key="1">
    <citation type="submission" date="2020-05" db="EMBL/GenBank/DDBJ databases">
        <authorList>
            <person name="Chiriac C."/>
            <person name="Salcher M."/>
            <person name="Ghai R."/>
            <person name="Kavagutti S V."/>
        </authorList>
    </citation>
    <scope>NUCLEOTIDE SEQUENCE</scope>
</reference>
<proteinExistence type="predicted"/>
<sequence>MENSPIDPAKLAGLNDVDFRAPDLVGAVEGWRVWSVKSELPPYGASPKLESVTHTYFWSPRVKARAECDKCGHETPGENCACGFYSAKNLDHLRSMSYHRYDGEFGTTAVVGRLACWGKVIEGTQGWRSEFAYPVELFVPFESHKIAKAIGETYGVPVRLLNLFNDGAYPEGYEPVNQEAK</sequence>
<evidence type="ECO:0000313" key="1">
    <source>
        <dbReference type="EMBL" id="CAB4197689.1"/>
    </source>
</evidence>
<name>A0A6J5RL70_9CAUD</name>
<accession>A0A6J5RL70</accession>
<organism evidence="1">
    <name type="scientific">uncultured Caudovirales phage</name>
    <dbReference type="NCBI Taxonomy" id="2100421"/>
    <lineage>
        <taxon>Viruses</taxon>
        <taxon>Duplodnaviria</taxon>
        <taxon>Heunggongvirae</taxon>
        <taxon>Uroviricota</taxon>
        <taxon>Caudoviricetes</taxon>
        <taxon>Peduoviridae</taxon>
        <taxon>Maltschvirus</taxon>
        <taxon>Maltschvirus maltsch</taxon>
    </lineage>
</organism>
<protein>
    <submittedName>
        <fullName evidence="1">Uncharacterized protein</fullName>
    </submittedName>
</protein>
<dbReference type="EMBL" id="LR797260">
    <property type="protein sequence ID" value="CAB4197689.1"/>
    <property type="molecule type" value="Genomic_DNA"/>
</dbReference>
<gene>
    <name evidence="1" type="ORF">UFOVP1313_26</name>
</gene>